<keyword evidence="16" id="KW-0594">Phospholipid biosynthesis</keyword>
<evidence type="ECO:0000256" key="12">
    <source>
        <dbReference type="ARBA" id="ARBA00022695"/>
    </source>
</evidence>
<comment type="subcellular location">
    <subcellularLocation>
        <location evidence="2">Cell membrane</location>
        <topology evidence="2">Multi-pass membrane protein</topology>
    </subcellularLocation>
</comment>
<accession>A0AA41YMG9</accession>
<dbReference type="InterPro" id="IPR000374">
    <property type="entry name" value="PC_trans"/>
</dbReference>
<evidence type="ECO:0000256" key="4">
    <source>
        <dbReference type="ARBA" id="ARBA00005189"/>
    </source>
</evidence>
<comment type="pathway">
    <text evidence="4">Lipid metabolism.</text>
</comment>
<dbReference type="Proteomes" id="UP001165679">
    <property type="component" value="Unassembled WGS sequence"/>
</dbReference>
<evidence type="ECO:0000256" key="5">
    <source>
        <dbReference type="ARBA" id="ARBA00010185"/>
    </source>
</evidence>
<organism evidence="20 21">
    <name type="scientific">Limobrevibacterium gyesilva</name>
    <dbReference type="NCBI Taxonomy" id="2991712"/>
    <lineage>
        <taxon>Bacteria</taxon>
        <taxon>Pseudomonadati</taxon>
        <taxon>Pseudomonadota</taxon>
        <taxon>Alphaproteobacteria</taxon>
        <taxon>Acetobacterales</taxon>
        <taxon>Acetobacteraceae</taxon>
        <taxon>Limobrevibacterium</taxon>
    </lineage>
</organism>
<feature type="transmembrane region" description="Helical" evidence="19">
    <location>
        <begin position="142"/>
        <end position="160"/>
    </location>
</feature>
<keyword evidence="8" id="KW-1003">Cell membrane</keyword>
<evidence type="ECO:0000256" key="10">
    <source>
        <dbReference type="ARBA" id="ARBA00022679"/>
    </source>
</evidence>
<reference evidence="20" key="2">
    <citation type="submission" date="2022-10" db="EMBL/GenBank/DDBJ databases">
        <authorList>
            <person name="Trinh H.N."/>
        </authorList>
    </citation>
    <scope>NUCLEOTIDE SEQUENCE</scope>
    <source>
        <strain evidence="20">RN2-1</strain>
    </source>
</reference>
<feature type="transmembrane region" description="Helical" evidence="19">
    <location>
        <begin position="23"/>
        <end position="51"/>
    </location>
</feature>
<evidence type="ECO:0000256" key="8">
    <source>
        <dbReference type="ARBA" id="ARBA00022475"/>
    </source>
</evidence>
<dbReference type="EC" id="2.7.7.41" evidence="6 18"/>
<keyword evidence="13 19" id="KW-1133">Transmembrane helix</keyword>
<evidence type="ECO:0000256" key="16">
    <source>
        <dbReference type="ARBA" id="ARBA00023209"/>
    </source>
</evidence>
<evidence type="ECO:0000256" key="11">
    <source>
        <dbReference type="ARBA" id="ARBA00022692"/>
    </source>
</evidence>
<dbReference type="GO" id="GO:0016024">
    <property type="term" value="P:CDP-diacylglycerol biosynthetic process"/>
    <property type="evidence" value="ECO:0007669"/>
    <property type="project" value="TreeGrafter"/>
</dbReference>
<reference evidence="20" key="1">
    <citation type="submission" date="2022-09" db="EMBL/GenBank/DDBJ databases">
        <title>Rhodovastum sp. nov. RN2-1 isolated from soil in Seongnam, South Korea.</title>
        <authorList>
            <person name="Le N.T."/>
        </authorList>
    </citation>
    <scope>NUCLEOTIDE SEQUENCE</scope>
    <source>
        <strain evidence="20">RN2-1</strain>
    </source>
</reference>
<protein>
    <recommendedName>
        <fullName evidence="7 18">Phosphatidate cytidylyltransferase</fullName>
        <ecNumber evidence="6 18">2.7.7.41</ecNumber>
    </recommendedName>
</protein>
<keyword evidence="15 19" id="KW-0472">Membrane</keyword>
<dbReference type="EMBL" id="JAPDNT010000007">
    <property type="protein sequence ID" value="MCW3475226.1"/>
    <property type="molecule type" value="Genomic_DNA"/>
</dbReference>
<comment type="pathway">
    <text evidence="3 18">Phospholipid metabolism; CDP-diacylglycerol biosynthesis; CDP-diacylglycerol from sn-glycerol 3-phosphate: step 3/3.</text>
</comment>
<evidence type="ECO:0000256" key="7">
    <source>
        <dbReference type="ARBA" id="ARBA00019373"/>
    </source>
</evidence>
<keyword evidence="17" id="KW-1208">Phospholipid metabolism</keyword>
<dbReference type="GO" id="GO:0004605">
    <property type="term" value="F:phosphatidate cytidylyltransferase activity"/>
    <property type="evidence" value="ECO:0007669"/>
    <property type="project" value="UniProtKB-EC"/>
</dbReference>
<dbReference type="PANTHER" id="PTHR46382">
    <property type="entry name" value="PHOSPHATIDATE CYTIDYLYLTRANSFERASE"/>
    <property type="match status" value="1"/>
</dbReference>
<evidence type="ECO:0000256" key="9">
    <source>
        <dbReference type="ARBA" id="ARBA00022516"/>
    </source>
</evidence>
<keyword evidence="10 18" id="KW-0808">Transferase</keyword>
<evidence type="ECO:0000313" key="21">
    <source>
        <dbReference type="Proteomes" id="UP001165679"/>
    </source>
</evidence>
<evidence type="ECO:0000256" key="15">
    <source>
        <dbReference type="ARBA" id="ARBA00023136"/>
    </source>
</evidence>
<dbReference type="AlphaFoldDB" id="A0AA41YMG9"/>
<feature type="transmembrane region" description="Helical" evidence="19">
    <location>
        <begin position="99"/>
        <end position="121"/>
    </location>
</feature>
<feature type="transmembrane region" description="Helical" evidence="19">
    <location>
        <begin position="72"/>
        <end position="93"/>
    </location>
</feature>
<comment type="similarity">
    <text evidence="5 18">Belongs to the CDS family.</text>
</comment>
<dbReference type="GO" id="GO:0005886">
    <property type="term" value="C:plasma membrane"/>
    <property type="evidence" value="ECO:0007669"/>
    <property type="project" value="UniProtKB-SubCell"/>
</dbReference>
<sequence length="237" mass="24463">MARVLADRKTPGGMRWGDLSKRVVSAAVLAPLALLCLWAGGWPWSVLIALATIGMAGEWRRMCRHRPATANAWWAPLLGLVYIVPGPAALLWLRADPVAGLGNVLFVILVVWATDIGAYLAGRLIGGAKLAPSISPGKTWSGAAGGVALALAVGLAAAHLDGAPLWRGLLVAAGLAVVAEAGDLLESALKRYFGVKDSGTLIPGHGGLLDRLDAVLVTAPAAALLAAMLGRGVELWR</sequence>
<evidence type="ECO:0000256" key="18">
    <source>
        <dbReference type="RuleBase" id="RU003938"/>
    </source>
</evidence>
<evidence type="ECO:0000256" key="6">
    <source>
        <dbReference type="ARBA" id="ARBA00012487"/>
    </source>
</evidence>
<keyword evidence="9" id="KW-0444">Lipid biosynthesis</keyword>
<evidence type="ECO:0000256" key="2">
    <source>
        <dbReference type="ARBA" id="ARBA00004651"/>
    </source>
</evidence>
<dbReference type="Pfam" id="PF01148">
    <property type="entry name" value="CTP_transf_1"/>
    <property type="match status" value="1"/>
</dbReference>
<keyword evidence="14" id="KW-0443">Lipid metabolism</keyword>
<comment type="catalytic activity">
    <reaction evidence="1 18">
        <text>a 1,2-diacyl-sn-glycero-3-phosphate + CTP + H(+) = a CDP-1,2-diacyl-sn-glycerol + diphosphate</text>
        <dbReference type="Rhea" id="RHEA:16229"/>
        <dbReference type="ChEBI" id="CHEBI:15378"/>
        <dbReference type="ChEBI" id="CHEBI:33019"/>
        <dbReference type="ChEBI" id="CHEBI:37563"/>
        <dbReference type="ChEBI" id="CHEBI:58332"/>
        <dbReference type="ChEBI" id="CHEBI:58608"/>
        <dbReference type="EC" id="2.7.7.41"/>
    </reaction>
</comment>
<evidence type="ECO:0000256" key="13">
    <source>
        <dbReference type="ARBA" id="ARBA00022989"/>
    </source>
</evidence>
<dbReference type="PANTHER" id="PTHR46382:SF1">
    <property type="entry name" value="PHOSPHATIDATE CYTIDYLYLTRANSFERASE"/>
    <property type="match status" value="1"/>
</dbReference>
<name>A0AA41YMG9_9PROT</name>
<keyword evidence="21" id="KW-1185">Reference proteome</keyword>
<evidence type="ECO:0000256" key="1">
    <source>
        <dbReference type="ARBA" id="ARBA00001698"/>
    </source>
</evidence>
<evidence type="ECO:0000256" key="19">
    <source>
        <dbReference type="SAM" id="Phobius"/>
    </source>
</evidence>
<evidence type="ECO:0000313" key="20">
    <source>
        <dbReference type="EMBL" id="MCW3475226.1"/>
    </source>
</evidence>
<dbReference type="PROSITE" id="PS01315">
    <property type="entry name" value="CDS"/>
    <property type="match status" value="1"/>
</dbReference>
<evidence type="ECO:0000256" key="14">
    <source>
        <dbReference type="ARBA" id="ARBA00023098"/>
    </source>
</evidence>
<comment type="caution">
    <text evidence="20">The sequence shown here is derived from an EMBL/GenBank/DDBJ whole genome shotgun (WGS) entry which is preliminary data.</text>
</comment>
<proteinExistence type="inferred from homology"/>
<keyword evidence="11 18" id="KW-0812">Transmembrane</keyword>
<evidence type="ECO:0000256" key="17">
    <source>
        <dbReference type="ARBA" id="ARBA00023264"/>
    </source>
</evidence>
<keyword evidence="12 18" id="KW-0548">Nucleotidyltransferase</keyword>
<gene>
    <name evidence="20" type="ORF">OL599_11655</name>
</gene>
<evidence type="ECO:0000256" key="3">
    <source>
        <dbReference type="ARBA" id="ARBA00005119"/>
    </source>
</evidence>
<dbReference type="RefSeq" id="WP_264713920.1">
    <property type="nucleotide sequence ID" value="NZ_JAPDNT010000007.1"/>
</dbReference>